<dbReference type="Pfam" id="PF15288">
    <property type="entry name" value="zf-CCHC_6"/>
    <property type="match status" value="1"/>
</dbReference>
<feature type="domain" description="Zinc knuckle" evidence="2">
    <location>
        <begin position="287"/>
        <end position="317"/>
    </location>
</feature>
<dbReference type="GeneID" id="72000406"/>
<feature type="region of interest" description="Disordered" evidence="1">
    <location>
        <begin position="198"/>
        <end position="279"/>
    </location>
</feature>
<reference evidence="3 4" key="1">
    <citation type="journal article" date="2021" name="Environ. Microbiol.">
        <title>Gene family expansions and transcriptome signatures uncover fungal adaptations to wood decay.</title>
        <authorList>
            <person name="Hage H."/>
            <person name="Miyauchi S."/>
            <person name="Viragh M."/>
            <person name="Drula E."/>
            <person name="Min B."/>
            <person name="Chaduli D."/>
            <person name="Navarro D."/>
            <person name="Favel A."/>
            <person name="Norest M."/>
            <person name="Lesage-Meessen L."/>
            <person name="Balint B."/>
            <person name="Merenyi Z."/>
            <person name="de Eugenio L."/>
            <person name="Morin E."/>
            <person name="Martinez A.T."/>
            <person name="Baldrian P."/>
            <person name="Stursova M."/>
            <person name="Martinez M.J."/>
            <person name="Novotny C."/>
            <person name="Magnuson J.K."/>
            <person name="Spatafora J.W."/>
            <person name="Maurice S."/>
            <person name="Pangilinan J."/>
            <person name="Andreopoulos W."/>
            <person name="LaButti K."/>
            <person name="Hundley H."/>
            <person name="Na H."/>
            <person name="Kuo A."/>
            <person name="Barry K."/>
            <person name="Lipzen A."/>
            <person name="Henrissat B."/>
            <person name="Riley R."/>
            <person name="Ahrendt S."/>
            <person name="Nagy L.G."/>
            <person name="Grigoriev I.V."/>
            <person name="Martin F."/>
            <person name="Rosso M.N."/>
        </authorList>
    </citation>
    <scope>NUCLEOTIDE SEQUENCE [LARGE SCALE GENOMIC DNA]</scope>
    <source>
        <strain evidence="3 4">CIRM-BRFM 1785</strain>
    </source>
</reference>
<feature type="compositionally biased region" description="Low complexity" evidence="1">
    <location>
        <begin position="328"/>
        <end position="339"/>
    </location>
</feature>
<evidence type="ECO:0000259" key="2">
    <source>
        <dbReference type="Pfam" id="PF15288"/>
    </source>
</evidence>
<proteinExistence type="predicted"/>
<dbReference type="RefSeq" id="XP_047784564.1">
    <property type="nucleotide sequence ID" value="XM_047919674.1"/>
</dbReference>
<feature type="compositionally biased region" description="Basic and acidic residues" evidence="1">
    <location>
        <begin position="342"/>
        <end position="353"/>
    </location>
</feature>
<feature type="non-terminal residue" evidence="3">
    <location>
        <position position="385"/>
    </location>
</feature>
<feature type="compositionally biased region" description="Polar residues" evidence="1">
    <location>
        <begin position="207"/>
        <end position="237"/>
    </location>
</feature>
<name>A0ABQ8KWS7_9APHY</name>
<evidence type="ECO:0000313" key="3">
    <source>
        <dbReference type="EMBL" id="KAH9843754.1"/>
    </source>
</evidence>
<sequence>MMDSMVSHESKGDIPAYIRVAKPLMPTPWEGADDLYAFEEWLQRLLSYFQTLKITGPSMDSDRLRLLGSAIKGDAYTWYFRHVQSPRRERWDWTFNEAILALHRRFIHSDGEVQAAMDWDSVNYNRKGGINELLDRMTKYGDRMTQRPSEYAWKCKFLEALPAEMRHTLENVYIMTPERTPYPELVAVALKLERAAQSSKARAARGNKSTVTTAKTGSGMDGQSASAPNTGKATSGGYSAARNRRPAKPQTDGPTATSNRQSTAQSTKPAMDGAASATRPLARRKIICWTCGGEGHTSRDKACPDYGKPPSKNPQMHAGRIVDEDAKSVASSSTTTASKGQGHVDHTAAHLDQVDDEGQDSYPRSDYGGLQYASDGDQADSPFEE</sequence>
<dbReference type="EMBL" id="JADCUA010000001">
    <property type="protein sequence ID" value="KAH9843754.1"/>
    <property type="molecule type" value="Genomic_DNA"/>
</dbReference>
<gene>
    <name evidence="3" type="ORF">C8Q71DRAFT_671818</name>
</gene>
<comment type="caution">
    <text evidence="3">The sequence shown here is derived from an EMBL/GenBank/DDBJ whole genome shotgun (WGS) entry which is preliminary data.</text>
</comment>
<keyword evidence="4" id="KW-1185">Reference proteome</keyword>
<accession>A0ABQ8KWS7</accession>
<evidence type="ECO:0000313" key="4">
    <source>
        <dbReference type="Proteomes" id="UP000814176"/>
    </source>
</evidence>
<feature type="compositionally biased region" description="Polar residues" evidence="1">
    <location>
        <begin position="252"/>
        <end position="268"/>
    </location>
</feature>
<protein>
    <recommendedName>
        <fullName evidence="2">Zinc knuckle domain-containing protein</fullName>
    </recommendedName>
</protein>
<dbReference type="InterPro" id="IPR041670">
    <property type="entry name" value="Znf-CCHC_6"/>
</dbReference>
<dbReference type="Proteomes" id="UP000814176">
    <property type="component" value="Unassembled WGS sequence"/>
</dbReference>
<organism evidence="3 4">
    <name type="scientific">Rhodofomes roseus</name>
    <dbReference type="NCBI Taxonomy" id="34475"/>
    <lineage>
        <taxon>Eukaryota</taxon>
        <taxon>Fungi</taxon>
        <taxon>Dikarya</taxon>
        <taxon>Basidiomycota</taxon>
        <taxon>Agaricomycotina</taxon>
        <taxon>Agaricomycetes</taxon>
        <taxon>Polyporales</taxon>
        <taxon>Rhodofomes</taxon>
    </lineage>
</organism>
<evidence type="ECO:0000256" key="1">
    <source>
        <dbReference type="SAM" id="MobiDB-lite"/>
    </source>
</evidence>
<feature type="region of interest" description="Disordered" evidence="1">
    <location>
        <begin position="294"/>
        <end position="385"/>
    </location>
</feature>